<evidence type="ECO:0000313" key="4">
    <source>
        <dbReference type="Proteomes" id="UP001162156"/>
    </source>
</evidence>
<dbReference type="GO" id="GO:0003677">
    <property type="term" value="F:DNA binding"/>
    <property type="evidence" value="ECO:0007669"/>
    <property type="project" value="InterPro"/>
</dbReference>
<comment type="subcellular location">
    <subcellularLocation>
        <location evidence="1">Nucleus</location>
    </subcellularLocation>
</comment>
<evidence type="ECO:0000256" key="1">
    <source>
        <dbReference type="ARBA" id="ARBA00004123"/>
    </source>
</evidence>
<protein>
    <recommendedName>
        <fullName evidence="2">HTH psq-type domain-containing protein</fullName>
    </recommendedName>
</protein>
<proteinExistence type="predicted"/>
<dbReference type="SUPFAM" id="SSF46689">
    <property type="entry name" value="Homeodomain-like"/>
    <property type="match status" value="1"/>
</dbReference>
<feature type="domain" description="HTH psq-type" evidence="2">
    <location>
        <begin position="19"/>
        <end position="47"/>
    </location>
</feature>
<gene>
    <name evidence="3" type="ORF">NQ314_003538</name>
</gene>
<dbReference type="Gene3D" id="1.10.10.60">
    <property type="entry name" value="Homeodomain-like"/>
    <property type="match status" value="1"/>
</dbReference>
<dbReference type="AlphaFoldDB" id="A0AAV8ZP25"/>
<reference evidence="3" key="1">
    <citation type="journal article" date="2023" name="Insect Mol. Biol.">
        <title>Genome sequencing provides insights into the evolution of gene families encoding plant cell wall-degrading enzymes in longhorned beetles.</title>
        <authorList>
            <person name="Shin N.R."/>
            <person name="Okamura Y."/>
            <person name="Kirsch R."/>
            <person name="Pauchet Y."/>
        </authorList>
    </citation>
    <scope>NUCLEOTIDE SEQUENCE</scope>
    <source>
        <strain evidence="3">RBIC_L_NR</strain>
    </source>
</reference>
<dbReference type="EMBL" id="JANEYF010001013">
    <property type="protein sequence ID" value="KAJ8966408.1"/>
    <property type="molecule type" value="Genomic_DNA"/>
</dbReference>
<comment type="caution">
    <text evidence="3">The sequence shown here is derived from an EMBL/GenBank/DDBJ whole genome shotgun (WGS) entry which is preliminary data.</text>
</comment>
<keyword evidence="4" id="KW-1185">Reference proteome</keyword>
<dbReference type="InterPro" id="IPR009057">
    <property type="entry name" value="Homeodomain-like_sf"/>
</dbReference>
<accession>A0AAV8ZP25</accession>
<dbReference type="Proteomes" id="UP001162156">
    <property type="component" value="Unassembled WGS sequence"/>
</dbReference>
<sequence length="127" mass="14223">MMIIGMAPIKKRPIHQYPEASLAAALAAVRSGTSIREAARRFGVPKTKTIDRLHGRVKEGIRKMGPPTILSNDEEIQLVNWLKELAKTGFPQKKCDLLNTVHKIVITENEKRHSKKEDLAKNGMPAF</sequence>
<evidence type="ECO:0000313" key="3">
    <source>
        <dbReference type="EMBL" id="KAJ8966408.1"/>
    </source>
</evidence>
<dbReference type="InterPro" id="IPR007889">
    <property type="entry name" value="HTH_Psq"/>
</dbReference>
<dbReference type="Pfam" id="PF05225">
    <property type="entry name" value="HTH_psq"/>
    <property type="match status" value="1"/>
</dbReference>
<name>A0AAV8ZP25_9CUCU</name>
<evidence type="ECO:0000259" key="2">
    <source>
        <dbReference type="Pfam" id="PF05225"/>
    </source>
</evidence>
<dbReference type="GO" id="GO:0005634">
    <property type="term" value="C:nucleus"/>
    <property type="evidence" value="ECO:0007669"/>
    <property type="project" value="UniProtKB-SubCell"/>
</dbReference>
<organism evidence="3 4">
    <name type="scientific">Rhamnusium bicolor</name>
    <dbReference type="NCBI Taxonomy" id="1586634"/>
    <lineage>
        <taxon>Eukaryota</taxon>
        <taxon>Metazoa</taxon>
        <taxon>Ecdysozoa</taxon>
        <taxon>Arthropoda</taxon>
        <taxon>Hexapoda</taxon>
        <taxon>Insecta</taxon>
        <taxon>Pterygota</taxon>
        <taxon>Neoptera</taxon>
        <taxon>Endopterygota</taxon>
        <taxon>Coleoptera</taxon>
        <taxon>Polyphaga</taxon>
        <taxon>Cucujiformia</taxon>
        <taxon>Chrysomeloidea</taxon>
        <taxon>Cerambycidae</taxon>
        <taxon>Lepturinae</taxon>
        <taxon>Rhagiini</taxon>
        <taxon>Rhamnusium</taxon>
    </lineage>
</organism>